<evidence type="ECO:0000313" key="2">
    <source>
        <dbReference type="EMBL" id="CAF1054952.1"/>
    </source>
</evidence>
<protein>
    <recommendedName>
        <fullName evidence="4">TRAF-type domain-containing protein</fullName>
    </recommendedName>
</protein>
<sequence length="385" mass="44866">MASSTEILKNAVEEFIRQSLKSKFFKSGDGMAREIAGWKWLNVICRRFLVEKSLYRQLVKEFTFSLVDVDTCCRICKSTVELDELWDHVERCMEVRCLNYWGERQTSEKVDCPICEKSFRLIEFSDHAENCKWNNCETCGERYKKLEKGEHMVKCEPAVVTLKECPNCPERLEMKDVERHLRECSERMRVRRCKICGEREERGHNFHECPIRLEKKPVKDWVIFRRCGHVVCRACSRGLKLVTEPRTVVYGLVATGALGIAKYKLDWIDWGFFPVKRYFFANEKNEKRYKKTNSGNENYPRSSNNYKRGGVSNLGRGGLHCPKVPTTECQDSLKENLGNLNGFEGLSTPLRPDCHKFKLPEQLIKTPNKRPSQEEIHNSAKIALM</sequence>
<gene>
    <name evidence="2" type="ORF">OXX778_LOCUS19007</name>
</gene>
<feature type="non-terminal residue" evidence="2">
    <location>
        <position position="385"/>
    </location>
</feature>
<proteinExistence type="predicted"/>
<dbReference type="OrthoDB" id="10212502at2759"/>
<dbReference type="EMBL" id="CAJNOC010005535">
    <property type="protein sequence ID" value="CAF1054952.1"/>
    <property type="molecule type" value="Genomic_DNA"/>
</dbReference>
<keyword evidence="3" id="KW-1185">Reference proteome</keyword>
<evidence type="ECO:0008006" key="4">
    <source>
        <dbReference type="Google" id="ProtNLM"/>
    </source>
</evidence>
<dbReference type="AlphaFoldDB" id="A0A814KRN8"/>
<dbReference type="Proteomes" id="UP000663879">
    <property type="component" value="Unassembled WGS sequence"/>
</dbReference>
<organism evidence="2 3">
    <name type="scientific">Brachionus calyciflorus</name>
    <dbReference type="NCBI Taxonomy" id="104777"/>
    <lineage>
        <taxon>Eukaryota</taxon>
        <taxon>Metazoa</taxon>
        <taxon>Spiralia</taxon>
        <taxon>Gnathifera</taxon>
        <taxon>Rotifera</taxon>
        <taxon>Eurotatoria</taxon>
        <taxon>Monogononta</taxon>
        <taxon>Pseudotrocha</taxon>
        <taxon>Ploima</taxon>
        <taxon>Brachionidae</taxon>
        <taxon>Brachionus</taxon>
    </lineage>
</organism>
<name>A0A814KRN8_9BILA</name>
<feature type="compositionally biased region" description="Polar residues" evidence="1">
    <location>
        <begin position="292"/>
        <end position="306"/>
    </location>
</feature>
<accession>A0A814KRN8</accession>
<reference evidence="2" key="1">
    <citation type="submission" date="2021-02" db="EMBL/GenBank/DDBJ databases">
        <authorList>
            <person name="Nowell W R."/>
        </authorList>
    </citation>
    <scope>NUCLEOTIDE SEQUENCE</scope>
    <source>
        <strain evidence="2">Ploen Becks lab</strain>
    </source>
</reference>
<evidence type="ECO:0000256" key="1">
    <source>
        <dbReference type="SAM" id="MobiDB-lite"/>
    </source>
</evidence>
<evidence type="ECO:0000313" key="3">
    <source>
        <dbReference type="Proteomes" id="UP000663879"/>
    </source>
</evidence>
<feature type="region of interest" description="Disordered" evidence="1">
    <location>
        <begin position="290"/>
        <end position="309"/>
    </location>
</feature>
<comment type="caution">
    <text evidence="2">The sequence shown here is derived from an EMBL/GenBank/DDBJ whole genome shotgun (WGS) entry which is preliminary data.</text>
</comment>